<feature type="signal peptide" evidence="1">
    <location>
        <begin position="1"/>
        <end position="23"/>
    </location>
</feature>
<dbReference type="Pfam" id="PF13091">
    <property type="entry name" value="PLDc_2"/>
    <property type="match status" value="1"/>
</dbReference>
<dbReference type="GO" id="GO:0030572">
    <property type="term" value="F:phosphatidyltransferase activity"/>
    <property type="evidence" value="ECO:0007669"/>
    <property type="project" value="UniProtKB-ARBA"/>
</dbReference>
<evidence type="ECO:0000259" key="2">
    <source>
        <dbReference type="PROSITE" id="PS50035"/>
    </source>
</evidence>
<protein>
    <recommendedName>
        <fullName evidence="2">PLD phosphodiesterase domain-containing protein</fullName>
    </recommendedName>
</protein>
<proteinExistence type="predicted"/>
<comment type="caution">
    <text evidence="3">The sequence shown here is derived from an EMBL/GenBank/DDBJ whole genome shotgun (WGS) entry which is preliminary data.</text>
</comment>
<evidence type="ECO:0000256" key="1">
    <source>
        <dbReference type="SAM" id="SignalP"/>
    </source>
</evidence>
<reference evidence="3 4" key="1">
    <citation type="journal article" date="2016" name="Nat. Commun.">
        <title>Thousands of microbial genomes shed light on interconnected biogeochemical processes in an aquifer system.</title>
        <authorList>
            <person name="Anantharaman K."/>
            <person name="Brown C.T."/>
            <person name="Hug L.A."/>
            <person name="Sharon I."/>
            <person name="Castelle C.J."/>
            <person name="Probst A.J."/>
            <person name="Thomas B.C."/>
            <person name="Singh A."/>
            <person name="Wilkins M.J."/>
            <person name="Karaoz U."/>
            <person name="Brodie E.L."/>
            <person name="Williams K.H."/>
            <person name="Hubbard S.S."/>
            <person name="Banfield J.F."/>
        </authorList>
    </citation>
    <scope>NUCLEOTIDE SEQUENCE [LARGE SCALE GENOMIC DNA]</scope>
</reference>
<feature type="chain" id="PRO_5009524894" description="PLD phosphodiesterase domain-containing protein" evidence="1">
    <location>
        <begin position="24"/>
        <end position="171"/>
    </location>
</feature>
<dbReference type="Gene3D" id="3.30.870.10">
    <property type="entry name" value="Endonuclease Chain A"/>
    <property type="match status" value="1"/>
</dbReference>
<feature type="domain" description="PLD phosphodiesterase" evidence="2">
    <location>
        <begin position="115"/>
        <end position="142"/>
    </location>
</feature>
<sequence>MKKPLIFLLFSVFAALSTGFAQEVELLEGPRFAASLEQAIDGAQSSVRLATYVFRLSPRGETGRLAKALAQAAKRGVEVELYLETTGLKDSLERGNRQVAKWLKRNQVKVYFDTPNQRSHAKAAVIDHKFCFVGSHNLTESALKHNYELTLRVDSPALAQKLEQSFTAHFK</sequence>
<dbReference type="InterPro" id="IPR001736">
    <property type="entry name" value="PLipase_D/transphosphatidylase"/>
</dbReference>
<gene>
    <name evidence="3" type="ORF">A2557_06830</name>
</gene>
<dbReference type="Proteomes" id="UP000177583">
    <property type="component" value="Unassembled WGS sequence"/>
</dbReference>
<accession>A0A1F6H2R9</accession>
<organism evidence="3 4">
    <name type="scientific">Candidatus Lambdaproteobacteria bacterium RIFOXYD2_FULL_56_26</name>
    <dbReference type="NCBI Taxonomy" id="1817773"/>
    <lineage>
        <taxon>Bacteria</taxon>
        <taxon>Pseudomonadati</taxon>
        <taxon>Pseudomonadota</taxon>
        <taxon>Candidatus Lambdaproteobacteria</taxon>
    </lineage>
</organism>
<dbReference type="GO" id="GO:0032049">
    <property type="term" value="P:cardiolipin biosynthetic process"/>
    <property type="evidence" value="ECO:0007669"/>
    <property type="project" value="UniProtKB-ARBA"/>
</dbReference>
<evidence type="ECO:0000313" key="3">
    <source>
        <dbReference type="EMBL" id="OGH04697.1"/>
    </source>
</evidence>
<evidence type="ECO:0000313" key="4">
    <source>
        <dbReference type="Proteomes" id="UP000177583"/>
    </source>
</evidence>
<dbReference type="EMBL" id="MFNF01000001">
    <property type="protein sequence ID" value="OGH04697.1"/>
    <property type="molecule type" value="Genomic_DNA"/>
</dbReference>
<dbReference type="SUPFAM" id="SSF56024">
    <property type="entry name" value="Phospholipase D/nuclease"/>
    <property type="match status" value="1"/>
</dbReference>
<dbReference type="PROSITE" id="PS50035">
    <property type="entry name" value="PLD"/>
    <property type="match status" value="1"/>
</dbReference>
<dbReference type="PANTHER" id="PTHR21248:SF22">
    <property type="entry name" value="PHOSPHOLIPASE D"/>
    <property type="match status" value="1"/>
</dbReference>
<dbReference type="AlphaFoldDB" id="A0A1F6H2R9"/>
<dbReference type="InterPro" id="IPR025202">
    <property type="entry name" value="PLD-like_dom"/>
</dbReference>
<dbReference type="PANTHER" id="PTHR21248">
    <property type="entry name" value="CARDIOLIPIN SYNTHASE"/>
    <property type="match status" value="1"/>
</dbReference>
<keyword evidence="1" id="KW-0732">Signal</keyword>
<name>A0A1F6H2R9_9PROT</name>